<dbReference type="GO" id="GO:0005506">
    <property type="term" value="F:iron ion binding"/>
    <property type="evidence" value="ECO:0007669"/>
    <property type="project" value="InterPro"/>
</dbReference>
<comment type="caution">
    <text evidence="1">The sequence shown here is derived from an EMBL/GenBank/DDBJ whole genome shotgun (WGS) entry which is preliminary data.</text>
</comment>
<dbReference type="RefSeq" id="WP_229919724.1">
    <property type="nucleotide sequence ID" value="NZ_BMVU01000056.1"/>
</dbReference>
<keyword evidence="2" id="KW-1185">Reference proteome</keyword>
<protein>
    <recommendedName>
        <fullName evidence="3">Transposase</fullName>
    </recommendedName>
</protein>
<proteinExistence type="predicted"/>
<organism evidence="1 2">
    <name type="scientific">Streptomyces minutiscleroticus</name>
    <dbReference type="NCBI Taxonomy" id="68238"/>
    <lineage>
        <taxon>Bacteria</taxon>
        <taxon>Bacillati</taxon>
        <taxon>Actinomycetota</taxon>
        <taxon>Actinomycetes</taxon>
        <taxon>Kitasatosporales</taxon>
        <taxon>Streptomycetaceae</taxon>
        <taxon>Streptomyces</taxon>
    </lineage>
</organism>
<dbReference type="AlphaFoldDB" id="A0A918NYS2"/>
<dbReference type="GO" id="GO:0016705">
    <property type="term" value="F:oxidoreductase activity, acting on paired donors, with incorporation or reduction of molecular oxygen"/>
    <property type="evidence" value="ECO:0007669"/>
    <property type="project" value="InterPro"/>
</dbReference>
<dbReference type="GO" id="GO:0004497">
    <property type="term" value="F:monooxygenase activity"/>
    <property type="evidence" value="ECO:0007669"/>
    <property type="project" value="InterPro"/>
</dbReference>
<reference evidence="1" key="2">
    <citation type="submission" date="2020-09" db="EMBL/GenBank/DDBJ databases">
        <authorList>
            <person name="Sun Q."/>
            <person name="Ohkuma M."/>
        </authorList>
    </citation>
    <scope>NUCLEOTIDE SEQUENCE</scope>
    <source>
        <strain evidence="1">JCM 4790</strain>
    </source>
</reference>
<evidence type="ECO:0008006" key="3">
    <source>
        <dbReference type="Google" id="ProtNLM"/>
    </source>
</evidence>
<gene>
    <name evidence="1" type="ORF">GCM10010358_68820</name>
</gene>
<accession>A0A918NYS2</accession>
<dbReference type="Gene3D" id="1.10.630.10">
    <property type="entry name" value="Cytochrome P450"/>
    <property type="match status" value="1"/>
</dbReference>
<evidence type="ECO:0000313" key="1">
    <source>
        <dbReference type="EMBL" id="GGY05615.1"/>
    </source>
</evidence>
<reference evidence="1" key="1">
    <citation type="journal article" date="2014" name="Int. J. Syst. Evol. Microbiol.">
        <title>Complete genome sequence of Corynebacterium casei LMG S-19264T (=DSM 44701T), isolated from a smear-ripened cheese.</title>
        <authorList>
            <consortium name="US DOE Joint Genome Institute (JGI-PGF)"/>
            <person name="Walter F."/>
            <person name="Albersmeier A."/>
            <person name="Kalinowski J."/>
            <person name="Ruckert C."/>
        </authorList>
    </citation>
    <scope>NUCLEOTIDE SEQUENCE</scope>
    <source>
        <strain evidence="1">JCM 4790</strain>
    </source>
</reference>
<dbReference type="InterPro" id="IPR036396">
    <property type="entry name" value="Cyt_P450_sf"/>
</dbReference>
<sequence length="162" mass="17888">MTETAAVPASPPISDADPFAAEYLAHPEPLHRRLREAGPVVRLSRYDVHVLARHQEVHAALVDWQTFQSGAGVGLASFRHDDPVIITGRKATRNHQLTDAGKEANRLVSRERAAAQHGFAHLESWRILTKVRTNARHATTLLRALLVLANTGSRGDRRPPPQ</sequence>
<dbReference type="GO" id="GO:0020037">
    <property type="term" value="F:heme binding"/>
    <property type="evidence" value="ECO:0007669"/>
    <property type="project" value="InterPro"/>
</dbReference>
<name>A0A918NYS2_9ACTN</name>
<dbReference type="EMBL" id="BMVU01000056">
    <property type="protein sequence ID" value="GGY05615.1"/>
    <property type="molecule type" value="Genomic_DNA"/>
</dbReference>
<dbReference type="Proteomes" id="UP000619244">
    <property type="component" value="Unassembled WGS sequence"/>
</dbReference>
<dbReference type="SUPFAM" id="SSF48264">
    <property type="entry name" value="Cytochrome P450"/>
    <property type="match status" value="1"/>
</dbReference>
<evidence type="ECO:0000313" key="2">
    <source>
        <dbReference type="Proteomes" id="UP000619244"/>
    </source>
</evidence>